<dbReference type="RefSeq" id="WP_388628733.1">
    <property type="nucleotide sequence ID" value="NZ_JBIAUT010000006.1"/>
</dbReference>
<dbReference type="EMBL" id="JBIAUT010000006">
    <property type="protein sequence ID" value="MFF4218436.1"/>
    <property type="molecule type" value="Genomic_DNA"/>
</dbReference>
<accession>A0ABW6U0T0</accession>
<proteinExistence type="predicted"/>
<evidence type="ECO:0000313" key="1">
    <source>
        <dbReference type="EMBL" id="MFF4218436.1"/>
    </source>
</evidence>
<protein>
    <recommendedName>
        <fullName evidence="3">FXSXX-COOH protein</fullName>
    </recommendedName>
</protein>
<evidence type="ECO:0000313" key="2">
    <source>
        <dbReference type="Proteomes" id="UP001602123"/>
    </source>
</evidence>
<evidence type="ECO:0008006" key="3">
    <source>
        <dbReference type="Google" id="ProtNLM"/>
    </source>
</evidence>
<gene>
    <name evidence="1" type="ORF">ACFYZM_19420</name>
</gene>
<keyword evidence="2" id="KW-1185">Reference proteome</keyword>
<name>A0ABW6U0T0_9ACTN</name>
<organism evidence="1 2">
    <name type="scientific">Streptomyces nondiastaticus</name>
    <dbReference type="NCBI Taxonomy" id="3154512"/>
    <lineage>
        <taxon>Bacteria</taxon>
        <taxon>Bacillati</taxon>
        <taxon>Actinomycetota</taxon>
        <taxon>Actinomycetes</taxon>
        <taxon>Kitasatosporales</taxon>
        <taxon>Streptomycetaceae</taxon>
        <taxon>Streptomyces</taxon>
    </lineage>
</organism>
<comment type="caution">
    <text evidence="1">The sequence shown here is derived from an EMBL/GenBank/DDBJ whole genome shotgun (WGS) entry which is preliminary data.</text>
</comment>
<sequence length="59" mass="6526">MTTLHAVERNRAEVNVAPLPLRLGSAVGSLFPALAENVQRRAISPEALRRIADAQRHKR</sequence>
<reference evidence="1 2" key="1">
    <citation type="submission" date="2024-10" db="EMBL/GenBank/DDBJ databases">
        <title>The Natural Products Discovery Center: Release of the First 8490 Sequenced Strains for Exploring Actinobacteria Biosynthetic Diversity.</title>
        <authorList>
            <person name="Kalkreuter E."/>
            <person name="Kautsar S.A."/>
            <person name="Yang D."/>
            <person name="Bader C.D."/>
            <person name="Teijaro C.N."/>
            <person name="Fluegel L."/>
            <person name="Davis C.M."/>
            <person name="Simpson J.R."/>
            <person name="Lauterbach L."/>
            <person name="Steele A.D."/>
            <person name="Gui C."/>
            <person name="Meng S."/>
            <person name="Li G."/>
            <person name="Viehrig K."/>
            <person name="Ye F."/>
            <person name="Su P."/>
            <person name="Kiefer A.F."/>
            <person name="Nichols A."/>
            <person name="Cepeda A.J."/>
            <person name="Yan W."/>
            <person name="Fan B."/>
            <person name="Jiang Y."/>
            <person name="Adhikari A."/>
            <person name="Zheng C.-J."/>
            <person name="Schuster L."/>
            <person name="Cowan T.M."/>
            <person name="Smanski M.J."/>
            <person name="Chevrette M.G."/>
            <person name="De Carvalho L.P.S."/>
            <person name="Shen B."/>
        </authorList>
    </citation>
    <scope>NUCLEOTIDE SEQUENCE [LARGE SCALE GENOMIC DNA]</scope>
    <source>
        <strain evidence="1 2">NPDC001650</strain>
    </source>
</reference>
<dbReference type="Proteomes" id="UP001602123">
    <property type="component" value="Unassembled WGS sequence"/>
</dbReference>